<organism evidence="3 4">
    <name type="scientific">Alterirhizorhabdus solaris</name>
    <dbReference type="NCBI Taxonomy" id="2529389"/>
    <lineage>
        <taxon>Bacteria</taxon>
        <taxon>Pseudomonadati</taxon>
        <taxon>Pseudomonadota</taxon>
        <taxon>Alphaproteobacteria</taxon>
        <taxon>Sphingomonadales</taxon>
        <taxon>Rhizorhabdaceae</taxon>
        <taxon>Alterirhizorhabdus</taxon>
    </lineage>
</organism>
<gene>
    <name evidence="3" type="ORF">FOY91_17240</name>
</gene>
<dbReference type="EMBL" id="VNIM01000093">
    <property type="protein sequence ID" value="TVV71261.1"/>
    <property type="molecule type" value="Genomic_DNA"/>
</dbReference>
<feature type="transmembrane region" description="Helical" evidence="1">
    <location>
        <begin position="88"/>
        <end position="115"/>
    </location>
</feature>
<feature type="transmembrane region" description="Helical" evidence="1">
    <location>
        <begin position="135"/>
        <end position="159"/>
    </location>
</feature>
<dbReference type="GO" id="GO:0000271">
    <property type="term" value="P:polysaccharide biosynthetic process"/>
    <property type="evidence" value="ECO:0007669"/>
    <property type="project" value="TreeGrafter"/>
</dbReference>
<feature type="transmembrane region" description="Helical" evidence="1">
    <location>
        <begin position="16"/>
        <end position="34"/>
    </location>
</feature>
<keyword evidence="1" id="KW-0812">Transmembrane</keyword>
<dbReference type="PANTHER" id="PTHR23028:SF131">
    <property type="entry name" value="BLR2367 PROTEIN"/>
    <property type="match status" value="1"/>
</dbReference>
<dbReference type="Proteomes" id="UP000318681">
    <property type="component" value="Unassembled WGS sequence"/>
</dbReference>
<evidence type="ECO:0000313" key="3">
    <source>
        <dbReference type="EMBL" id="TVV71261.1"/>
    </source>
</evidence>
<proteinExistence type="predicted"/>
<keyword evidence="4" id="KW-1185">Reference proteome</keyword>
<dbReference type="PANTHER" id="PTHR23028">
    <property type="entry name" value="ACETYLTRANSFERASE"/>
    <property type="match status" value="1"/>
</dbReference>
<sequence length="368" mass="40035">MNRKETVVTAARPNPNIVYSIQLLRGLAAMLVLVRHTAKFAYPGHAFPVGQAGVDIFFAISGIVIYLTSRKLSWHVFVRRRLARIVPLYWLATTLALLAVLAAGGTGVTHGTATVLNTVGSFLFIPTFDGDGRPFPLIVAGWTLNFEMYFYAICAMVLATPLRSHFTRFVSAIIVAGVMLGCVLFCGNGDQPGWAPLYLLLPITLEFVGGMLLAHAWTRGVRTPLWLNLSLVVAAIGWLALAPSSEPYTPFRPIGWGIPALAIVWAAFASEERIPFARFRFGLLLGDSSYALYLIHPIALAAWVVVLRKLPVKLPSSLAAVLAIVGCVVAGILVHLIVEKWLVRIASRLLGLRRPPSPACMESTETAR</sequence>
<feature type="transmembrane region" description="Helical" evidence="1">
    <location>
        <begin position="166"/>
        <end position="187"/>
    </location>
</feature>
<keyword evidence="3" id="KW-0808">Transferase</keyword>
<feature type="transmembrane region" description="Helical" evidence="1">
    <location>
        <begin position="318"/>
        <end position="338"/>
    </location>
</feature>
<feature type="transmembrane region" description="Helical" evidence="1">
    <location>
        <begin position="253"/>
        <end position="269"/>
    </location>
</feature>
<keyword evidence="3" id="KW-0012">Acyltransferase</keyword>
<accession>A0A558QVU0</accession>
<protein>
    <submittedName>
        <fullName evidence="3">Acyltransferase</fullName>
    </submittedName>
</protein>
<keyword evidence="1" id="KW-0472">Membrane</keyword>
<evidence type="ECO:0000313" key="4">
    <source>
        <dbReference type="Proteomes" id="UP000318681"/>
    </source>
</evidence>
<name>A0A558QVU0_9SPHN</name>
<dbReference type="InterPro" id="IPR002656">
    <property type="entry name" value="Acyl_transf_3_dom"/>
</dbReference>
<feature type="domain" description="Acyltransferase 3" evidence="2">
    <location>
        <begin position="19"/>
        <end position="334"/>
    </location>
</feature>
<evidence type="ECO:0000259" key="2">
    <source>
        <dbReference type="Pfam" id="PF01757"/>
    </source>
</evidence>
<dbReference type="AlphaFoldDB" id="A0A558QVU0"/>
<dbReference type="Pfam" id="PF01757">
    <property type="entry name" value="Acyl_transf_3"/>
    <property type="match status" value="1"/>
</dbReference>
<comment type="caution">
    <text evidence="3">The sequence shown here is derived from an EMBL/GenBank/DDBJ whole genome shotgun (WGS) entry which is preliminary data.</text>
</comment>
<feature type="transmembrane region" description="Helical" evidence="1">
    <location>
        <begin position="225"/>
        <end position="241"/>
    </location>
</feature>
<dbReference type="GO" id="GO:0016747">
    <property type="term" value="F:acyltransferase activity, transferring groups other than amino-acyl groups"/>
    <property type="evidence" value="ECO:0007669"/>
    <property type="project" value="InterPro"/>
</dbReference>
<evidence type="ECO:0000256" key="1">
    <source>
        <dbReference type="SAM" id="Phobius"/>
    </source>
</evidence>
<dbReference type="GO" id="GO:0016020">
    <property type="term" value="C:membrane"/>
    <property type="evidence" value="ECO:0007669"/>
    <property type="project" value="TreeGrafter"/>
</dbReference>
<dbReference type="OrthoDB" id="9767863at2"/>
<reference evidence="3 4" key="1">
    <citation type="submission" date="2019-07" db="EMBL/GenBank/DDBJ databases">
        <title>Sphingomonas solaris sp. nov., isolated from a solar panel from Boston, Massachusetts.</title>
        <authorList>
            <person name="Tanner K."/>
            <person name="Pascual J."/>
            <person name="Mancuso C."/>
            <person name="Pereto J."/>
            <person name="Khalil A."/>
            <person name="Vilanova C."/>
        </authorList>
    </citation>
    <scope>NUCLEOTIDE SEQUENCE [LARGE SCALE GENOMIC DNA]</scope>
    <source>
        <strain evidence="3 4">R4DWN</strain>
    </source>
</reference>
<feature type="transmembrane region" description="Helical" evidence="1">
    <location>
        <begin position="281"/>
        <end position="306"/>
    </location>
</feature>
<dbReference type="InterPro" id="IPR050879">
    <property type="entry name" value="Acyltransferase_3"/>
</dbReference>
<keyword evidence="1" id="KW-1133">Transmembrane helix</keyword>
<feature type="transmembrane region" description="Helical" evidence="1">
    <location>
        <begin position="46"/>
        <end position="67"/>
    </location>
</feature>
<feature type="transmembrane region" description="Helical" evidence="1">
    <location>
        <begin position="193"/>
        <end position="213"/>
    </location>
</feature>